<dbReference type="KEGG" id="bcir:C2I06_12875"/>
<organism evidence="9 10">
    <name type="scientific">Niallia circulans</name>
    <name type="common">Bacillus circulans</name>
    <dbReference type="NCBI Taxonomy" id="1397"/>
    <lineage>
        <taxon>Bacteria</taxon>
        <taxon>Bacillati</taxon>
        <taxon>Bacillota</taxon>
        <taxon>Bacilli</taxon>
        <taxon>Bacillales</taxon>
        <taxon>Bacillaceae</taxon>
        <taxon>Niallia</taxon>
    </lineage>
</organism>
<keyword evidence="2" id="KW-0813">Transport</keyword>
<dbReference type="GO" id="GO:0015421">
    <property type="term" value="F:ABC-type oligopeptide transporter activity"/>
    <property type="evidence" value="ECO:0007669"/>
    <property type="project" value="TreeGrafter"/>
</dbReference>
<dbReference type="InterPro" id="IPR039421">
    <property type="entry name" value="Type_1_exporter"/>
</dbReference>
<dbReference type="GO" id="GO:0005524">
    <property type="term" value="F:ATP binding"/>
    <property type="evidence" value="ECO:0007669"/>
    <property type="project" value="UniProtKB-KW"/>
</dbReference>
<dbReference type="InterPro" id="IPR017871">
    <property type="entry name" value="ABC_transporter-like_CS"/>
</dbReference>
<dbReference type="AlphaFoldDB" id="A0A268FC30"/>
<gene>
    <name evidence="9" type="ORF">CHH57_12080</name>
</gene>
<dbReference type="Gene3D" id="3.40.50.300">
    <property type="entry name" value="P-loop containing nucleotide triphosphate hydrolases"/>
    <property type="match status" value="1"/>
</dbReference>
<evidence type="ECO:0000256" key="5">
    <source>
        <dbReference type="ARBA" id="ARBA00022741"/>
    </source>
</evidence>
<comment type="caution">
    <text evidence="9">The sequence shown here is derived from an EMBL/GenBank/DDBJ whole genome shotgun (WGS) entry which is preliminary data.</text>
</comment>
<dbReference type="PANTHER" id="PTHR43394:SF1">
    <property type="entry name" value="ATP-BINDING CASSETTE SUB-FAMILY B MEMBER 10, MITOCHONDRIAL"/>
    <property type="match status" value="1"/>
</dbReference>
<protein>
    <submittedName>
        <fullName evidence="9">Uncharacterized protein</fullName>
    </submittedName>
</protein>
<dbReference type="InterPro" id="IPR027417">
    <property type="entry name" value="P-loop_NTPase"/>
</dbReference>
<keyword evidence="3" id="KW-1003">Cell membrane</keyword>
<dbReference type="Proteomes" id="UP000216961">
    <property type="component" value="Unassembled WGS sequence"/>
</dbReference>
<evidence type="ECO:0000313" key="9">
    <source>
        <dbReference type="EMBL" id="PAD82925.1"/>
    </source>
</evidence>
<proteinExistence type="predicted"/>
<keyword evidence="6" id="KW-0067">ATP-binding</keyword>
<reference evidence="9 10" key="1">
    <citation type="submission" date="2017-07" db="EMBL/GenBank/DDBJ databases">
        <title>Isolation and whole genome analysis of endospore-forming bacteria from heroin.</title>
        <authorList>
            <person name="Kalinowski J."/>
            <person name="Ahrens B."/>
            <person name="Al-Dilaimi A."/>
            <person name="Winkler A."/>
            <person name="Wibberg D."/>
            <person name="Schleenbecker U."/>
            <person name="Ruckert C."/>
            <person name="Wolfel R."/>
            <person name="Grass G."/>
        </authorList>
    </citation>
    <scope>NUCLEOTIDE SEQUENCE [LARGE SCALE GENOMIC DNA]</scope>
    <source>
        <strain evidence="9 10">7521-2</strain>
    </source>
</reference>
<keyword evidence="5" id="KW-0547">Nucleotide-binding</keyword>
<evidence type="ECO:0000256" key="1">
    <source>
        <dbReference type="ARBA" id="ARBA00004651"/>
    </source>
</evidence>
<dbReference type="Pfam" id="PF00005">
    <property type="entry name" value="ABC_tran"/>
    <property type="match status" value="1"/>
</dbReference>
<dbReference type="InterPro" id="IPR003439">
    <property type="entry name" value="ABC_transporter-like_ATP-bd"/>
</dbReference>
<evidence type="ECO:0000256" key="6">
    <source>
        <dbReference type="ARBA" id="ARBA00022840"/>
    </source>
</evidence>
<keyword evidence="4" id="KW-0812">Transmembrane</keyword>
<evidence type="ECO:0000256" key="3">
    <source>
        <dbReference type="ARBA" id="ARBA00022475"/>
    </source>
</evidence>
<dbReference type="InterPro" id="IPR036640">
    <property type="entry name" value="ABC1_TM_sf"/>
</dbReference>
<evidence type="ECO:0000256" key="7">
    <source>
        <dbReference type="ARBA" id="ARBA00022989"/>
    </source>
</evidence>
<dbReference type="PROSITE" id="PS50893">
    <property type="entry name" value="ABC_TRANSPORTER_2"/>
    <property type="match status" value="1"/>
</dbReference>
<evidence type="ECO:0000313" key="10">
    <source>
        <dbReference type="Proteomes" id="UP000216961"/>
    </source>
</evidence>
<dbReference type="PROSITE" id="PS00211">
    <property type="entry name" value="ABC_TRANSPORTER_1"/>
    <property type="match status" value="1"/>
</dbReference>
<evidence type="ECO:0000256" key="8">
    <source>
        <dbReference type="ARBA" id="ARBA00023136"/>
    </source>
</evidence>
<dbReference type="GO" id="GO:0016887">
    <property type="term" value="F:ATP hydrolysis activity"/>
    <property type="evidence" value="ECO:0007669"/>
    <property type="project" value="InterPro"/>
</dbReference>
<dbReference type="PANTHER" id="PTHR43394">
    <property type="entry name" value="ATP-DEPENDENT PERMEASE MDL1, MITOCHONDRIAL"/>
    <property type="match status" value="1"/>
</dbReference>
<dbReference type="FunFam" id="3.40.50.300:FF:000221">
    <property type="entry name" value="Multidrug ABC transporter ATP-binding protein"/>
    <property type="match status" value="1"/>
</dbReference>
<dbReference type="GO" id="GO:0005886">
    <property type="term" value="C:plasma membrane"/>
    <property type="evidence" value="ECO:0007669"/>
    <property type="project" value="UniProtKB-SubCell"/>
</dbReference>
<keyword evidence="8" id="KW-0472">Membrane</keyword>
<dbReference type="SUPFAM" id="SSF90123">
    <property type="entry name" value="ABC transporter transmembrane region"/>
    <property type="match status" value="1"/>
</dbReference>
<dbReference type="SUPFAM" id="SSF52540">
    <property type="entry name" value="P-loop containing nucleoside triphosphate hydrolases"/>
    <property type="match status" value="1"/>
</dbReference>
<accession>A0A268FC30</accession>
<dbReference type="PROSITE" id="PS50929">
    <property type="entry name" value="ABC_TM1F"/>
    <property type="match status" value="1"/>
</dbReference>
<dbReference type="InterPro" id="IPR003593">
    <property type="entry name" value="AAA+_ATPase"/>
</dbReference>
<evidence type="ECO:0000256" key="4">
    <source>
        <dbReference type="ARBA" id="ARBA00022692"/>
    </source>
</evidence>
<dbReference type="SMART" id="SM00382">
    <property type="entry name" value="AAA"/>
    <property type="match status" value="1"/>
</dbReference>
<dbReference type="EMBL" id="NPBQ01000074">
    <property type="protein sequence ID" value="PAD82925.1"/>
    <property type="molecule type" value="Genomic_DNA"/>
</dbReference>
<sequence>MERSEMMSSSKTTLKMKWKPFLKIFAKIKIPWILYILSFLSGLSLTWIALKLAPIQTKIQIGKFFEDNAIYVFVGLTIATILARMVQSGAELFGNEKVNRSLRFVLLNKILKTTMKVVNEKKQGGLVSRITNDAATASDATSIVTRIFASLYSFLGALVGMYSLNPTLTFTYALMIPLVFFIFWLIGRLQFNIQYKIFHTYGVMTDYFSEHLINMKHIKAQATEDEELNDGIEAIKTRYRADLYKTFMGGIQAVVGNLITTFSMIIIFAVGAYYVRNGTFKTSDLVTFNNLSMIMLPGLYELLSQFQTIKGAQGATANIANLMEAEEEQVKRKIAIGPSEEDIIFKNVAFGYNEHQILHDVSFTVPKGKVTAILGGNGAGKSTIFNLITRYYEPTAGSIMFGSQDVKDIHLDEWRRTMVYVSQSSPILSGTIRDNILYGARREVSEKELIRAATLANAYEFIQSCPSGFDTDVGEAGSRLSGGQKQRIAIARALILNPDYLLLDEATSNLDTKSERYINEALANLMDGKTIIKIAHNLQSVQGADNIVIIDNGHVVAEGTHNDLCEKNAYYKGFVDLHK</sequence>
<comment type="subcellular location">
    <subcellularLocation>
        <location evidence="1">Cell membrane</location>
        <topology evidence="1">Multi-pass membrane protein</topology>
    </subcellularLocation>
</comment>
<dbReference type="Pfam" id="PF00664">
    <property type="entry name" value="ABC_membrane"/>
    <property type="match status" value="1"/>
</dbReference>
<dbReference type="Gene3D" id="1.20.1560.10">
    <property type="entry name" value="ABC transporter type 1, transmembrane domain"/>
    <property type="match status" value="1"/>
</dbReference>
<keyword evidence="7" id="KW-1133">Transmembrane helix</keyword>
<evidence type="ECO:0000256" key="2">
    <source>
        <dbReference type="ARBA" id="ARBA00022448"/>
    </source>
</evidence>
<name>A0A268FC30_NIACI</name>
<dbReference type="InterPro" id="IPR011527">
    <property type="entry name" value="ABC1_TM_dom"/>
</dbReference>